<feature type="region of interest" description="Disordered" evidence="1">
    <location>
        <begin position="49"/>
        <end position="88"/>
    </location>
</feature>
<dbReference type="AlphaFoldDB" id="A0A089P3N1"/>
<evidence type="ECO:0000313" key="2">
    <source>
        <dbReference type="EMBL" id="AIQ92663.1"/>
    </source>
</evidence>
<dbReference type="EMBL" id="CP003811">
    <property type="protein sequence ID" value="AIQ92663.1"/>
    <property type="molecule type" value="Genomic_DNA"/>
</dbReference>
<dbReference type="HOGENOM" id="CLU_2465509_0_0_5"/>
<accession>A0A089P3N1</accession>
<sequence length="88" mass="9220">MTIGHEQVLAEVMTLSATIQGALQAAEGVASGTAAVTITDGSVRVRAPAELRAGAGRPIRKDPGPRRRRSRTRAGRVAPLQRQHATPS</sequence>
<dbReference type="KEGG" id="mor:MOC_4908"/>
<protein>
    <submittedName>
        <fullName evidence="2">Protein of unassigned function</fullName>
    </submittedName>
</protein>
<proteinExistence type="predicted"/>
<dbReference type="STRING" id="693986.MOC_4908"/>
<name>A0A089P3N1_9HYPH</name>
<keyword evidence="3" id="KW-1185">Reference proteome</keyword>
<dbReference type="Proteomes" id="UP000029492">
    <property type="component" value="Chromosome"/>
</dbReference>
<evidence type="ECO:0000313" key="3">
    <source>
        <dbReference type="Proteomes" id="UP000029492"/>
    </source>
</evidence>
<reference evidence="2 3" key="1">
    <citation type="journal article" date="2014" name="PLoS ONE">
        <title>Genome Information of Methylobacterium oryzae, a Plant-Probiotic Methylotroph in the Phyllosphere.</title>
        <authorList>
            <person name="Kwak M.J."/>
            <person name="Jeong H."/>
            <person name="Madhaiyan M."/>
            <person name="Lee Y."/>
            <person name="Sa T.M."/>
            <person name="Oh T.K."/>
            <person name="Kim J.F."/>
        </authorList>
    </citation>
    <scope>NUCLEOTIDE SEQUENCE [LARGE SCALE GENOMIC DNA]</scope>
    <source>
        <strain evidence="2 3">CBMB20</strain>
    </source>
</reference>
<evidence type="ECO:0000256" key="1">
    <source>
        <dbReference type="SAM" id="MobiDB-lite"/>
    </source>
</evidence>
<gene>
    <name evidence="2" type="ORF">MOC_4908</name>
</gene>
<organism evidence="2 3">
    <name type="scientific">Methylobacterium oryzae CBMB20</name>
    <dbReference type="NCBI Taxonomy" id="693986"/>
    <lineage>
        <taxon>Bacteria</taxon>
        <taxon>Pseudomonadati</taxon>
        <taxon>Pseudomonadota</taxon>
        <taxon>Alphaproteobacteria</taxon>
        <taxon>Hyphomicrobiales</taxon>
        <taxon>Methylobacteriaceae</taxon>
        <taxon>Methylobacterium</taxon>
    </lineage>
</organism>